<feature type="compositionally biased region" description="Polar residues" evidence="6">
    <location>
        <begin position="32"/>
        <end position="58"/>
    </location>
</feature>
<feature type="region of interest" description="Disordered" evidence="6">
    <location>
        <begin position="29"/>
        <end position="59"/>
    </location>
</feature>
<protein>
    <submittedName>
        <fullName evidence="10">Uncharacterized protein</fullName>
    </submittedName>
</protein>
<evidence type="ECO:0000256" key="7">
    <source>
        <dbReference type="SAM" id="SignalP"/>
    </source>
</evidence>
<proteinExistence type="predicted"/>
<keyword evidence="4 7" id="KW-0732">Signal</keyword>
<evidence type="ECO:0000256" key="2">
    <source>
        <dbReference type="ARBA" id="ARBA00022512"/>
    </source>
</evidence>
<name>A0ABS5QQU5_9LACO</name>
<evidence type="ECO:0000256" key="6">
    <source>
        <dbReference type="SAM" id="MobiDB-lite"/>
    </source>
</evidence>
<evidence type="ECO:0000259" key="9">
    <source>
        <dbReference type="Pfam" id="PF17961"/>
    </source>
</evidence>
<dbReference type="InterPro" id="IPR008456">
    <property type="entry name" value="Collagen-bd_dom"/>
</dbReference>
<evidence type="ECO:0000256" key="5">
    <source>
        <dbReference type="ARBA" id="ARBA00023088"/>
    </source>
</evidence>
<dbReference type="SUPFAM" id="SSF49401">
    <property type="entry name" value="Bacterial adhesins"/>
    <property type="match status" value="2"/>
</dbReference>
<evidence type="ECO:0000313" key="10">
    <source>
        <dbReference type="EMBL" id="MBS9335569.1"/>
    </source>
</evidence>
<gene>
    <name evidence="10" type="ORF">G6R27_05945</name>
</gene>
<keyword evidence="3" id="KW-0964">Secreted</keyword>
<evidence type="ECO:0000256" key="3">
    <source>
        <dbReference type="ARBA" id="ARBA00022525"/>
    </source>
</evidence>
<keyword evidence="11" id="KW-1185">Reference proteome</keyword>
<evidence type="ECO:0000259" key="8">
    <source>
        <dbReference type="Pfam" id="PF05737"/>
    </source>
</evidence>
<feature type="chain" id="PRO_5046425731" evidence="7">
    <location>
        <begin position="28"/>
        <end position="472"/>
    </location>
</feature>
<feature type="signal peptide" evidence="7">
    <location>
        <begin position="1"/>
        <end position="27"/>
    </location>
</feature>
<feature type="domain" description="SDR-like Ig" evidence="9">
    <location>
        <begin position="61"/>
        <end position="156"/>
    </location>
</feature>
<dbReference type="InterPro" id="IPR008966">
    <property type="entry name" value="Adhesion_dom_sf"/>
</dbReference>
<feature type="compositionally biased region" description="Gly residues" evidence="6">
    <location>
        <begin position="359"/>
        <end position="395"/>
    </location>
</feature>
<keyword evidence="2" id="KW-0134">Cell wall</keyword>
<comment type="caution">
    <text evidence="10">The sequence shown here is derived from an EMBL/GenBank/DDBJ whole genome shotgun (WGS) entry which is preliminary data.</text>
</comment>
<dbReference type="Pfam" id="PF05737">
    <property type="entry name" value="Collagen_bind"/>
    <property type="match status" value="1"/>
</dbReference>
<comment type="subcellular location">
    <subcellularLocation>
        <location evidence="1">Secreted</location>
        <location evidence="1">Cell wall</location>
        <topology evidence="1">Peptidoglycan-anchor</topology>
    </subcellularLocation>
</comment>
<keyword evidence="5" id="KW-0572">Peptidoglycan-anchor</keyword>
<evidence type="ECO:0000256" key="1">
    <source>
        <dbReference type="ARBA" id="ARBA00004168"/>
    </source>
</evidence>
<sequence>MKSRSIIRTIVLSLFTLLLCLSASAKAVQPHGESTNNPYLTDASLSDLTDPSAGQNGQEYGDNDDLLVKYAFNVPAHSSLQAGNQFDIILPPQFIVANSFDFDMKDKAGKVIAKMHVDAGLNKITVTVNDYASETNQSSPLRGDFGIMLHFNTAVAKPGEKSTIDWQLPNKDKKTDVSLKQAAGIPQKELIAKWSFYDQKDPTILHWVVRVNYENIAIKNLLIDDNNDKDVRIFGKVRASEVNYQSGSTNYDVIRQLPDSDVHLSMNGDQEHINIPVGDTSSTYLVQYETKILPGVKEGKKFYNNANVSASNPIDGTNTTKTVTAISSLYGGSGSAAYDNGDVPTPTPAPTPKPTPNNGGNGGNNNGGGNNGGNGNGGGNDNNGNNGENGNGGNGNNNNGGNDSNNNHPATNPNNQSNQPSQSNKKRQASTNHNEGAMPETAASEKASFLPASLLLAFSSALAATIWFKQRH</sequence>
<organism evidence="10 11">
    <name type="scientific">Fructobacillus papyriferae</name>
    <dbReference type="NCBI Taxonomy" id="2713171"/>
    <lineage>
        <taxon>Bacteria</taxon>
        <taxon>Bacillati</taxon>
        <taxon>Bacillota</taxon>
        <taxon>Bacilli</taxon>
        <taxon>Lactobacillales</taxon>
        <taxon>Lactobacillaceae</taxon>
        <taxon>Fructobacillus</taxon>
    </lineage>
</organism>
<feature type="compositionally biased region" description="Pro residues" evidence="6">
    <location>
        <begin position="345"/>
        <end position="355"/>
    </location>
</feature>
<dbReference type="InterPro" id="IPR011252">
    <property type="entry name" value="Fibrogen-bd_dom1"/>
</dbReference>
<dbReference type="RefSeq" id="WP_213820158.1">
    <property type="nucleotide sequence ID" value="NZ_JAAMFI010000004.1"/>
</dbReference>
<dbReference type="Gene3D" id="2.60.40.1280">
    <property type="match status" value="1"/>
</dbReference>
<dbReference type="Proteomes" id="UP001519418">
    <property type="component" value="Unassembled WGS sequence"/>
</dbReference>
<dbReference type="EMBL" id="JAAMFI010000004">
    <property type="protein sequence ID" value="MBS9335569.1"/>
    <property type="molecule type" value="Genomic_DNA"/>
</dbReference>
<evidence type="ECO:0000256" key="4">
    <source>
        <dbReference type="ARBA" id="ARBA00022729"/>
    </source>
</evidence>
<dbReference type="Pfam" id="PF17961">
    <property type="entry name" value="Big_8"/>
    <property type="match status" value="1"/>
</dbReference>
<evidence type="ECO:0000313" key="11">
    <source>
        <dbReference type="Proteomes" id="UP001519418"/>
    </source>
</evidence>
<feature type="region of interest" description="Disordered" evidence="6">
    <location>
        <begin position="337"/>
        <end position="444"/>
    </location>
</feature>
<dbReference type="Gene3D" id="2.60.40.740">
    <property type="match status" value="1"/>
</dbReference>
<accession>A0ABS5QQU5</accession>
<reference evidence="10 11" key="1">
    <citation type="submission" date="2020-02" db="EMBL/GenBank/DDBJ databases">
        <title>Fructobacillus sp. isolated from paper mulberry of Taiwan.</title>
        <authorList>
            <person name="Lin S.-T."/>
        </authorList>
    </citation>
    <scope>NUCLEOTIDE SEQUENCE [LARGE SCALE GENOMIC DNA]</scope>
    <source>
        <strain evidence="10 11">M1-10</strain>
    </source>
</reference>
<dbReference type="InterPro" id="IPR041171">
    <property type="entry name" value="SDR_Ig"/>
</dbReference>
<feature type="compositionally biased region" description="Low complexity" evidence="6">
    <location>
        <begin position="396"/>
        <end position="423"/>
    </location>
</feature>
<feature type="domain" description="Collagen binding" evidence="8">
    <location>
        <begin position="189"/>
        <end position="312"/>
    </location>
</feature>